<evidence type="ECO:0000313" key="5">
    <source>
        <dbReference type="Proteomes" id="UP000253727"/>
    </source>
</evidence>
<name>A0A369Q4B8_9SPHN</name>
<organism evidence="4 5">
    <name type="scientific">Alteripontixanthobacter maritimus</name>
    <dbReference type="NCBI Taxonomy" id="2161824"/>
    <lineage>
        <taxon>Bacteria</taxon>
        <taxon>Pseudomonadati</taxon>
        <taxon>Pseudomonadota</taxon>
        <taxon>Alphaproteobacteria</taxon>
        <taxon>Sphingomonadales</taxon>
        <taxon>Erythrobacteraceae</taxon>
        <taxon>Alteripontixanthobacter</taxon>
    </lineage>
</organism>
<dbReference type="Proteomes" id="UP000253727">
    <property type="component" value="Unassembled WGS sequence"/>
</dbReference>
<keyword evidence="3" id="KW-0812">Transmembrane</keyword>
<keyword evidence="3" id="KW-0472">Membrane</keyword>
<reference evidence="4 5" key="1">
    <citation type="submission" date="2018-04" db="EMBL/GenBank/DDBJ databases">
        <title>Altererythrobacter sp. HME9302 genome sequencing and assembly.</title>
        <authorList>
            <person name="Kang H."/>
            <person name="Kim H."/>
            <person name="Joh K."/>
        </authorList>
    </citation>
    <scope>NUCLEOTIDE SEQUENCE [LARGE SCALE GENOMIC DNA]</scope>
    <source>
        <strain evidence="4 5">HME9302</strain>
    </source>
</reference>
<evidence type="ECO:0000256" key="1">
    <source>
        <dbReference type="SAM" id="Coils"/>
    </source>
</evidence>
<dbReference type="EMBL" id="QBKA01000002">
    <property type="protein sequence ID" value="RDC59342.1"/>
    <property type="molecule type" value="Genomic_DNA"/>
</dbReference>
<dbReference type="RefSeq" id="WP_115365715.1">
    <property type="nucleotide sequence ID" value="NZ_QBKA01000002.1"/>
</dbReference>
<protein>
    <submittedName>
        <fullName evidence="4">Uncharacterized protein</fullName>
    </submittedName>
</protein>
<dbReference type="OrthoDB" id="7391128at2"/>
<feature type="transmembrane region" description="Helical" evidence="3">
    <location>
        <begin position="21"/>
        <end position="41"/>
    </location>
</feature>
<evidence type="ECO:0000256" key="3">
    <source>
        <dbReference type="SAM" id="Phobius"/>
    </source>
</evidence>
<evidence type="ECO:0000313" key="4">
    <source>
        <dbReference type="EMBL" id="RDC59342.1"/>
    </source>
</evidence>
<keyword evidence="5" id="KW-1185">Reference proteome</keyword>
<dbReference type="AlphaFoldDB" id="A0A369Q4B8"/>
<gene>
    <name evidence="4" type="ORF">HME9302_00529</name>
</gene>
<proteinExistence type="predicted"/>
<keyword evidence="1" id="KW-0175">Coiled coil</keyword>
<comment type="caution">
    <text evidence="4">The sequence shown here is derived from an EMBL/GenBank/DDBJ whole genome shotgun (WGS) entry which is preliminary data.</text>
</comment>
<sequence length="178" mass="18887">MSGSAPLRAAKLHNGSRIRQAGWAVALVACVAGLAGLTVGVNSVKSEVRLVERQIIALEREKTLLETEFQVRANQQQLANWNEVEFGYRAPDAQQYLESERQLAGLGAPRAVGAPAPIRVARAPVNPANGDVGDDRPAPQMVSPLTGKPVTAQPKDSRQSFAERFAAPVASSALEAAQ</sequence>
<evidence type="ECO:0000256" key="2">
    <source>
        <dbReference type="SAM" id="MobiDB-lite"/>
    </source>
</evidence>
<feature type="coiled-coil region" evidence="1">
    <location>
        <begin position="41"/>
        <end position="68"/>
    </location>
</feature>
<feature type="region of interest" description="Disordered" evidence="2">
    <location>
        <begin position="123"/>
        <end position="164"/>
    </location>
</feature>
<keyword evidence="3" id="KW-1133">Transmembrane helix</keyword>
<accession>A0A369Q4B8</accession>